<gene>
    <name evidence="1" type="ORF">CATMQ487_20820</name>
</gene>
<evidence type="ECO:0008006" key="3">
    <source>
        <dbReference type="Google" id="ProtNLM"/>
    </source>
</evidence>
<dbReference type="EMBL" id="AP025730">
    <property type="protein sequence ID" value="BDI05112.1"/>
    <property type="molecule type" value="Genomic_DNA"/>
</dbReference>
<dbReference type="RefSeq" id="WP_251973173.1">
    <property type="nucleotide sequence ID" value="NZ_AP025730.1"/>
</dbReference>
<name>A0ABN6PNG9_9BURK</name>
<organism evidence="1 2">
    <name type="scientific">Sphaerotilus microaerophilus</name>
    <dbReference type="NCBI Taxonomy" id="2914710"/>
    <lineage>
        <taxon>Bacteria</taxon>
        <taxon>Pseudomonadati</taxon>
        <taxon>Pseudomonadota</taxon>
        <taxon>Betaproteobacteria</taxon>
        <taxon>Burkholderiales</taxon>
        <taxon>Sphaerotilaceae</taxon>
        <taxon>Sphaerotilus</taxon>
    </lineage>
</organism>
<keyword evidence="2" id="KW-1185">Reference proteome</keyword>
<evidence type="ECO:0000313" key="1">
    <source>
        <dbReference type="EMBL" id="BDI05112.1"/>
    </source>
</evidence>
<proteinExistence type="predicted"/>
<reference evidence="1" key="1">
    <citation type="submission" date="2022-04" db="EMBL/GenBank/DDBJ databases">
        <title>Whole genome sequence of Sphaerotilus sp. FB-5.</title>
        <authorList>
            <person name="Takeda M."/>
            <person name="Narihara S."/>
            <person name="Akimoto M."/>
            <person name="Akimoto R."/>
            <person name="Nishiyashiki S."/>
            <person name="Murakami T."/>
        </authorList>
    </citation>
    <scope>NUCLEOTIDE SEQUENCE</scope>
    <source>
        <strain evidence="1">FB-5</strain>
    </source>
</reference>
<protein>
    <recommendedName>
        <fullName evidence="3">Glycosaminoglycan attachment site</fullName>
    </recommendedName>
</protein>
<evidence type="ECO:0000313" key="2">
    <source>
        <dbReference type="Proteomes" id="UP001057498"/>
    </source>
</evidence>
<dbReference type="Proteomes" id="UP001057498">
    <property type="component" value="Chromosome"/>
</dbReference>
<sequence length="455" mass="51347">MSSKVQDIKRTRFEALAAYCRQPAALLAAQEVRWLQAYEESILIVVIRDIADGDFSAMLLARDLKERYRWVEMTGFFDSVEETLAAAPDRIEKIYADFGKQRAQGDEKGGPVDFFTPVVPEARLNRDFATVTSSEGYSPAVELIKPMMRWYEDADGNFVEQFQTTGFDTRLWELYMFAALVETGYVLDRKIAMPDFCSRNAFGELCIEATTVNPTRTPTGDLVPPPPLDTPKQMEAFLRHYMPTRYAGPLTTKLGKKYWERDHVKGRPLAFAIQDFHAPNSMVLSRTALPIYLYGRVWDWRRDAQGKLVIVPQRIEEHVWGQTKRVQSGFFSLPGAENVSAVIANASATISKFNRMGLLAGFGSNRVRMVREGTAANPDPNSVAPQVFVHDVNSPDYSETWIEGMDVFHNPHALHPLDPEMLPGAAHHRLDDEGQLVSLIPRWQPFGSVTRISLA</sequence>
<accession>A0ABN6PNG9</accession>